<evidence type="ECO:0000256" key="11">
    <source>
        <dbReference type="ARBA" id="ARBA00023180"/>
    </source>
</evidence>
<dbReference type="Gene3D" id="1.10.510.10">
    <property type="entry name" value="Transferase(Phosphotransferase) domain 1"/>
    <property type="match status" value="1"/>
</dbReference>
<organism evidence="13 14">
    <name type="scientific">Actinidia rufa</name>
    <dbReference type="NCBI Taxonomy" id="165716"/>
    <lineage>
        <taxon>Eukaryota</taxon>
        <taxon>Viridiplantae</taxon>
        <taxon>Streptophyta</taxon>
        <taxon>Embryophyta</taxon>
        <taxon>Tracheophyta</taxon>
        <taxon>Spermatophyta</taxon>
        <taxon>Magnoliopsida</taxon>
        <taxon>eudicotyledons</taxon>
        <taxon>Gunneridae</taxon>
        <taxon>Pentapetalae</taxon>
        <taxon>asterids</taxon>
        <taxon>Ericales</taxon>
        <taxon>Actinidiaceae</taxon>
        <taxon>Actinidia</taxon>
    </lineage>
</organism>
<gene>
    <name evidence="13" type="ORF">Acr_23g0006110</name>
</gene>
<keyword evidence="11" id="KW-0325">Glycoprotein</keyword>
<evidence type="ECO:0000256" key="8">
    <source>
        <dbReference type="ARBA" id="ARBA00022840"/>
    </source>
</evidence>
<evidence type="ECO:0000256" key="1">
    <source>
        <dbReference type="ARBA" id="ARBA00004167"/>
    </source>
</evidence>
<dbReference type="PROSITE" id="PS50011">
    <property type="entry name" value="PROTEIN_KINASE_DOM"/>
    <property type="match status" value="1"/>
</dbReference>
<keyword evidence="14" id="KW-1185">Reference proteome</keyword>
<evidence type="ECO:0000256" key="9">
    <source>
        <dbReference type="ARBA" id="ARBA00022989"/>
    </source>
</evidence>
<dbReference type="FunFam" id="1.10.510.10:FF:000161">
    <property type="entry name" value="Wall-associated receptor kinase-like 20"/>
    <property type="match status" value="1"/>
</dbReference>
<keyword evidence="4" id="KW-0812">Transmembrane</keyword>
<evidence type="ECO:0000259" key="12">
    <source>
        <dbReference type="PROSITE" id="PS50011"/>
    </source>
</evidence>
<dbReference type="Gene3D" id="3.30.200.20">
    <property type="entry name" value="Phosphorylase Kinase, domain 1"/>
    <property type="match status" value="1"/>
</dbReference>
<dbReference type="PANTHER" id="PTHR46008">
    <property type="entry name" value="LEAF RUST 10 DISEASE-RESISTANCE LOCUS RECEPTOR-LIKE PROTEIN KINASE-LIKE 1.4"/>
    <property type="match status" value="1"/>
</dbReference>
<comment type="caution">
    <text evidence="13">The sequence shown here is derived from an EMBL/GenBank/DDBJ whole genome shotgun (WGS) entry which is preliminary data.</text>
</comment>
<dbReference type="PIRSF" id="PIRSF000654">
    <property type="entry name" value="Integrin-linked_kinase"/>
    <property type="match status" value="1"/>
</dbReference>
<dbReference type="InterPro" id="IPR000719">
    <property type="entry name" value="Prot_kinase_dom"/>
</dbReference>
<dbReference type="Pfam" id="PF07714">
    <property type="entry name" value="PK_Tyr_Ser-Thr"/>
    <property type="match status" value="1"/>
</dbReference>
<evidence type="ECO:0000256" key="3">
    <source>
        <dbReference type="ARBA" id="ARBA00022679"/>
    </source>
</evidence>
<keyword evidence="9" id="KW-1133">Transmembrane helix</keyword>
<dbReference type="GO" id="GO:0005886">
    <property type="term" value="C:plasma membrane"/>
    <property type="evidence" value="ECO:0007669"/>
    <property type="project" value="UniProtKB-ARBA"/>
</dbReference>
<dbReference type="InterPro" id="IPR008271">
    <property type="entry name" value="Ser/Thr_kinase_AS"/>
</dbReference>
<sequence length="284" mass="31828">MNEVEILARLRHQNLVSLYGCTSRHCRELLLVYEYIPNGTVADHLHGEQAKPGSLPWNTRMSIAIQTASALSYLHASDVIHRDVKTNNILLDNNFCVKVADFGLSRLFPNDVTHVSTAPQGTAGYVDPEYHECYQLTNKSDVYSFGVVLIELISSKPAVDITRHRHEINLSNMAINKIQNHALHELVDPFLGFESDSMVRNTITEVAELAFQCLQSEQDMRPSMEKVLENLKRIQGENGYSENTEEVEIPADEVVLSKRDPPPLSLDSVNVNGICWETTPIASS</sequence>
<dbReference type="EMBL" id="BJWL01000023">
    <property type="protein sequence ID" value="GFZ12226.1"/>
    <property type="molecule type" value="Genomic_DNA"/>
</dbReference>
<evidence type="ECO:0000256" key="4">
    <source>
        <dbReference type="ARBA" id="ARBA00022692"/>
    </source>
</evidence>
<protein>
    <submittedName>
        <fullName evidence="13">Protein kinase superfamily protein</fullName>
    </submittedName>
</protein>
<proteinExistence type="predicted"/>
<reference evidence="13 14" key="1">
    <citation type="submission" date="2019-07" db="EMBL/GenBank/DDBJ databases">
        <title>De Novo Assembly of kiwifruit Actinidia rufa.</title>
        <authorList>
            <person name="Sugita-Konishi S."/>
            <person name="Sato K."/>
            <person name="Mori E."/>
            <person name="Abe Y."/>
            <person name="Kisaki G."/>
            <person name="Hamano K."/>
            <person name="Suezawa K."/>
            <person name="Otani M."/>
            <person name="Fukuda T."/>
            <person name="Manabe T."/>
            <person name="Gomi K."/>
            <person name="Tabuchi M."/>
            <person name="Akimitsu K."/>
            <person name="Kataoka I."/>
        </authorList>
    </citation>
    <scope>NUCLEOTIDE SEQUENCE [LARGE SCALE GENOMIC DNA]</scope>
    <source>
        <strain evidence="14">cv. Fuchu</strain>
    </source>
</reference>
<comment type="subcellular location">
    <subcellularLocation>
        <location evidence="1">Membrane</location>
        <topology evidence="1">Single-pass membrane protein</topology>
    </subcellularLocation>
</comment>
<dbReference type="PANTHER" id="PTHR46008:SF20">
    <property type="entry name" value="PROTEIN KINASE DOMAIN-CONTAINING PROTEIN"/>
    <property type="match status" value="1"/>
</dbReference>
<evidence type="ECO:0000313" key="14">
    <source>
        <dbReference type="Proteomes" id="UP000585474"/>
    </source>
</evidence>
<dbReference type="PROSITE" id="PS00108">
    <property type="entry name" value="PROTEIN_KINASE_ST"/>
    <property type="match status" value="1"/>
</dbReference>
<evidence type="ECO:0000313" key="13">
    <source>
        <dbReference type="EMBL" id="GFZ12226.1"/>
    </source>
</evidence>
<keyword evidence="2" id="KW-0723">Serine/threonine-protein kinase</keyword>
<accession>A0A7J0GN40</accession>
<dbReference type="GO" id="GO:0004674">
    <property type="term" value="F:protein serine/threonine kinase activity"/>
    <property type="evidence" value="ECO:0007669"/>
    <property type="project" value="UniProtKB-KW"/>
</dbReference>
<dbReference type="OrthoDB" id="4062651at2759"/>
<dbReference type="Proteomes" id="UP000585474">
    <property type="component" value="Unassembled WGS sequence"/>
</dbReference>
<dbReference type="InterPro" id="IPR001245">
    <property type="entry name" value="Ser-Thr/Tyr_kinase_cat_dom"/>
</dbReference>
<dbReference type="InterPro" id="IPR011009">
    <property type="entry name" value="Kinase-like_dom_sf"/>
</dbReference>
<evidence type="ECO:0000256" key="7">
    <source>
        <dbReference type="ARBA" id="ARBA00022777"/>
    </source>
</evidence>
<keyword evidence="6" id="KW-0547">Nucleotide-binding</keyword>
<dbReference type="AlphaFoldDB" id="A0A7J0GN40"/>
<evidence type="ECO:0000256" key="10">
    <source>
        <dbReference type="ARBA" id="ARBA00023136"/>
    </source>
</evidence>
<evidence type="ECO:0000256" key="6">
    <source>
        <dbReference type="ARBA" id="ARBA00022741"/>
    </source>
</evidence>
<keyword evidence="10" id="KW-0472">Membrane</keyword>
<keyword evidence="5" id="KW-0732">Signal</keyword>
<name>A0A7J0GN40_9ERIC</name>
<evidence type="ECO:0000256" key="2">
    <source>
        <dbReference type="ARBA" id="ARBA00022527"/>
    </source>
</evidence>
<evidence type="ECO:0000256" key="5">
    <source>
        <dbReference type="ARBA" id="ARBA00022729"/>
    </source>
</evidence>
<feature type="domain" description="Protein kinase" evidence="12">
    <location>
        <begin position="1"/>
        <end position="234"/>
    </location>
</feature>
<keyword evidence="3" id="KW-0808">Transferase</keyword>
<keyword evidence="7 13" id="KW-0418">Kinase</keyword>
<dbReference type="SMART" id="SM00220">
    <property type="entry name" value="S_TKc"/>
    <property type="match status" value="1"/>
</dbReference>
<dbReference type="GO" id="GO:0005524">
    <property type="term" value="F:ATP binding"/>
    <property type="evidence" value="ECO:0007669"/>
    <property type="project" value="UniProtKB-KW"/>
</dbReference>
<dbReference type="SUPFAM" id="SSF56112">
    <property type="entry name" value="Protein kinase-like (PK-like)"/>
    <property type="match status" value="1"/>
</dbReference>
<keyword evidence="8" id="KW-0067">ATP-binding</keyword>